<dbReference type="EMBL" id="UINC01160540">
    <property type="protein sequence ID" value="SVD59247.1"/>
    <property type="molecule type" value="Genomic_DNA"/>
</dbReference>
<accession>A0A382WK79</accession>
<dbReference type="AlphaFoldDB" id="A0A382WK79"/>
<dbReference type="InterPro" id="IPR003673">
    <property type="entry name" value="CoA-Trfase_fam_III"/>
</dbReference>
<dbReference type="SUPFAM" id="SSF89796">
    <property type="entry name" value="CoA-transferase family III (CaiB/BaiF)"/>
    <property type="match status" value="1"/>
</dbReference>
<reference evidence="2" key="1">
    <citation type="submission" date="2018-05" db="EMBL/GenBank/DDBJ databases">
        <authorList>
            <person name="Lanie J.A."/>
            <person name="Ng W.-L."/>
            <person name="Kazmierczak K.M."/>
            <person name="Andrzejewski T.M."/>
            <person name="Davidsen T.M."/>
            <person name="Wayne K.J."/>
            <person name="Tettelin H."/>
            <person name="Glass J.I."/>
            <person name="Rusch D."/>
            <person name="Podicherti R."/>
            <person name="Tsui H.-C.T."/>
            <person name="Winkler M.E."/>
        </authorList>
    </citation>
    <scope>NUCLEOTIDE SEQUENCE</scope>
</reference>
<name>A0A382WK79_9ZZZZ</name>
<dbReference type="PANTHER" id="PTHR48207">
    <property type="entry name" value="SUCCINATE--HYDROXYMETHYLGLUTARATE COA-TRANSFERASE"/>
    <property type="match status" value="1"/>
</dbReference>
<dbReference type="InterPro" id="IPR023606">
    <property type="entry name" value="CoA-Trfase_III_dom_1_sf"/>
</dbReference>
<evidence type="ECO:0008006" key="3">
    <source>
        <dbReference type="Google" id="ProtNLM"/>
    </source>
</evidence>
<keyword evidence="1" id="KW-0808">Transferase</keyword>
<dbReference type="PANTHER" id="PTHR48207:SF3">
    <property type="entry name" value="SUCCINATE--HYDROXYMETHYLGLUTARATE COA-TRANSFERASE"/>
    <property type="match status" value="1"/>
</dbReference>
<sequence length="82" mass="8802">MEKEHQAGPGPLSGVRVLNIGTSIVGPWAASLLAHLGADSVKVERPDGEFIRLLHPMQKGISTCYTASNNHQRSAELDLKQA</sequence>
<organism evidence="2">
    <name type="scientific">marine metagenome</name>
    <dbReference type="NCBI Taxonomy" id="408172"/>
    <lineage>
        <taxon>unclassified sequences</taxon>
        <taxon>metagenomes</taxon>
        <taxon>ecological metagenomes</taxon>
    </lineage>
</organism>
<proteinExistence type="predicted"/>
<evidence type="ECO:0000313" key="2">
    <source>
        <dbReference type="EMBL" id="SVD59247.1"/>
    </source>
</evidence>
<dbReference type="Gene3D" id="3.40.50.10540">
    <property type="entry name" value="Crotonobetainyl-coa:carnitine coa-transferase, domain 1"/>
    <property type="match status" value="1"/>
</dbReference>
<dbReference type="Pfam" id="PF02515">
    <property type="entry name" value="CoA_transf_3"/>
    <property type="match status" value="1"/>
</dbReference>
<feature type="non-terminal residue" evidence="2">
    <location>
        <position position="82"/>
    </location>
</feature>
<protein>
    <recommendedName>
        <fullName evidence="3">CoA transferase</fullName>
    </recommendedName>
</protein>
<gene>
    <name evidence="2" type="ORF">METZ01_LOCUS412101</name>
</gene>
<dbReference type="GO" id="GO:0008410">
    <property type="term" value="F:CoA-transferase activity"/>
    <property type="evidence" value="ECO:0007669"/>
    <property type="project" value="TreeGrafter"/>
</dbReference>
<evidence type="ECO:0000256" key="1">
    <source>
        <dbReference type="ARBA" id="ARBA00022679"/>
    </source>
</evidence>
<dbReference type="InterPro" id="IPR050483">
    <property type="entry name" value="CoA-transferase_III_domain"/>
</dbReference>